<keyword evidence="6 7" id="KW-0961">Cell wall biogenesis/degradation</keyword>
<keyword evidence="3 7" id="KW-1133">Transmembrane helix</keyword>
<evidence type="ECO:0000313" key="8">
    <source>
        <dbReference type="EMBL" id="EEW37925.1"/>
    </source>
</evidence>
<keyword evidence="5 7" id="KW-0456">Lyase</keyword>
<dbReference type="GO" id="GO:0008932">
    <property type="term" value="F:lytic endotransglycosylase activity"/>
    <property type="evidence" value="ECO:0007669"/>
    <property type="project" value="UniProtKB-UniRule"/>
</dbReference>
<comment type="similarity">
    <text evidence="7">Belongs to the transglycosylase MltG family.</text>
</comment>
<reference evidence="8 9" key="1">
    <citation type="submission" date="2009-08" db="EMBL/GenBank/DDBJ databases">
        <authorList>
            <person name="Muzny D."/>
            <person name="Qin X."/>
            <person name="Deng J."/>
            <person name="Jiang H."/>
            <person name="Liu Y."/>
            <person name="Qu J."/>
            <person name="Song X.-Z."/>
            <person name="Zhang L."/>
            <person name="Thornton R."/>
            <person name="Coyle M."/>
            <person name="Francisco L."/>
            <person name="Jackson L."/>
            <person name="Javaid M."/>
            <person name="Korchina V."/>
            <person name="Kovar C."/>
            <person name="Mata R."/>
            <person name="Mathew T."/>
            <person name="Ngo R."/>
            <person name="Nguyen L."/>
            <person name="Nguyen N."/>
            <person name="Okwuonu G."/>
            <person name="Ongeri F."/>
            <person name="Pham C."/>
            <person name="Simmons D."/>
            <person name="Wilczek-Boney K."/>
            <person name="Hale W."/>
            <person name="Jakkamsetti A."/>
            <person name="Pham P."/>
            <person name="Ruth R."/>
            <person name="San Lucas F."/>
            <person name="Warren J."/>
            <person name="Zhang J."/>
            <person name="Zhao Z."/>
            <person name="Zhou C."/>
            <person name="Zhu D."/>
            <person name="Lee S."/>
            <person name="Bess C."/>
            <person name="Blankenburg K."/>
            <person name="Forbes L."/>
            <person name="Fu Q."/>
            <person name="Gubbala S."/>
            <person name="Hirani K."/>
            <person name="Jayaseelan J.C."/>
            <person name="Lara F."/>
            <person name="Munidasa M."/>
            <person name="Palculict T."/>
            <person name="Patil S."/>
            <person name="Pu L.-L."/>
            <person name="Saada N."/>
            <person name="Tang L."/>
            <person name="Weissenberger G."/>
            <person name="Zhu Y."/>
            <person name="Hemphill L."/>
            <person name="Shang Y."/>
            <person name="Youmans B."/>
            <person name="Ayvaz T."/>
            <person name="Ross M."/>
            <person name="Santibanez J."/>
            <person name="Aqrawi P."/>
            <person name="Gross S."/>
            <person name="Joshi V."/>
            <person name="Fowler G."/>
            <person name="Nazareth L."/>
            <person name="Reid J."/>
            <person name="Worley K."/>
            <person name="Petrosino J."/>
            <person name="Highlander S."/>
            <person name="Gibbs R."/>
        </authorList>
    </citation>
    <scope>NUCLEOTIDE SEQUENCE [LARGE SCALE GENOMIC DNA]</scope>
    <source>
        <strain evidence="8 9">ATCC 49175</strain>
    </source>
</reference>
<feature type="transmembrane region" description="Helical" evidence="7">
    <location>
        <begin position="32"/>
        <end position="55"/>
    </location>
</feature>
<keyword evidence="1 7" id="KW-1003">Cell membrane</keyword>
<dbReference type="EC" id="4.2.2.29" evidence="7"/>
<dbReference type="GO" id="GO:0005886">
    <property type="term" value="C:plasma membrane"/>
    <property type="evidence" value="ECO:0007669"/>
    <property type="project" value="UniProtKB-SubCell"/>
</dbReference>
<dbReference type="Proteomes" id="UP000005926">
    <property type="component" value="Unassembled WGS sequence"/>
</dbReference>
<dbReference type="HOGENOM" id="CLU_025574_2_3_9"/>
<comment type="caution">
    <text evidence="8">The sequence shown here is derived from an EMBL/GenBank/DDBJ whole genome shotgun (WGS) entry which is preliminary data.</text>
</comment>
<organism evidence="8 9">
    <name type="scientific">Granulicatella adiacens ATCC 49175</name>
    <dbReference type="NCBI Taxonomy" id="638301"/>
    <lineage>
        <taxon>Bacteria</taxon>
        <taxon>Bacillati</taxon>
        <taxon>Bacillota</taxon>
        <taxon>Bacilli</taxon>
        <taxon>Lactobacillales</taxon>
        <taxon>Carnobacteriaceae</taxon>
        <taxon>Granulicatella</taxon>
    </lineage>
</organism>
<keyword evidence="4 7" id="KW-0472">Membrane</keyword>
<keyword evidence="2 7" id="KW-0812">Transmembrane</keyword>
<feature type="site" description="Important for catalytic activity" evidence="7">
    <location>
        <position position="264"/>
    </location>
</feature>
<proteinExistence type="inferred from homology"/>
<dbReference type="Gene3D" id="3.30.1490.480">
    <property type="entry name" value="Endolytic murein transglycosylase"/>
    <property type="match status" value="1"/>
</dbReference>
<evidence type="ECO:0000256" key="3">
    <source>
        <dbReference type="ARBA" id="ARBA00022989"/>
    </source>
</evidence>
<evidence type="ECO:0000313" key="9">
    <source>
        <dbReference type="Proteomes" id="UP000005926"/>
    </source>
</evidence>
<evidence type="ECO:0000256" key="4">
    <source>
        <dbReference type="ARBA" id="ARBA00023136"/>
    </source>
</evidence>
<dbReference type="GO" id="GO:0071555">
    <property type="term" value="P:cell wall organization"/>
    <property type="evidence" value="ECO:0007669"/>
    <property type="project" value="UniProtKB-KW"/>
</dbReference>
<comment type="catalytic activity">
    <reaction evidence="7">
        <text>a peptidoglycan chain = a peptidoglycan chain with N-acetyl-1,6-anhydromuramyl-[peptide] at the reducing end + a peptidoglycan chain with N-acetylglucosamine at the non-reducing end.</text>
        <dbReference type="EC" id="4.2.2.29"/>
    </reaction>
</comment>
<evidence type="ECO:0000256" key="2">
    <source>
        <dbReference type="ARBA" id="ARBA00022692"/>
    </source>
</evidence>
<dbReference type="Gene3D" id="3.30.160.60">
    <property type="entry name" value="Classic Zinc Finger"/>
    <property type="match status" value="1"/>
</dbReference>
<evidence type="ECO:0000256" key="6">
    <source>
        <dbReference type="ARBA" id="ARBA00023316"/>
    </source>
</evidence>
<protein>
    <recommendedName>
        <fullName evidence="7">Endolytic murein transglycosylase</fullName>
        <ecNumber evidence="7">4.2.2.29</ecNumber>
    </recommendedName>
    <alternativeName>
        <fullName evidence="7">Peptidoglycan lytic transglycosylase</fullName>
    </alternativeName>
    <alternativeName>
        <fullName evidence="7">Peptidoglycan polymerization terminase</fullName>
    </alternativeName>
</protein>
<dbReference type="CDD" id="cd08010">
    <property type="entry name" value="MltG_like"/>
    <property type="match status" value="1"/>
</dbReference>
<dbReference type="STRING" id="638301.HMPREF0444_0169"/>
<dbReference type="PANTHER" id="PTHR30518:SF2">
    <property type="entry name" value="ENDOLYTIC MUREIN TRANSGLYCOSYLASE"/>
    <property type="match status" value="1"/>
</dbReference>
<evidence type="ECO:0000256" key="1">
    <source>
        <dbReference type="ARBA" id="ARBA00022475"/>
    </source>
</evidence>
<evidence type="ECO:0000256" key="7">
    <source>
        <dbReference type="HAMAP-Rule" id="MF_02065"/>
    </source>
</evidence>
<accession>C8NE24</accession>
<dbReference type="GO" id="GO:0009252">
    <property type="term" value="P:peptidoglycan biosynthetic process"/>
    <property type="evidence" value="ECO:0007669"/>
    <property type="project" value="UniProtKB-UniRule"/>
</dbReference>
<evidence type="ECO:0000256" key="5">
    <source>
        <dbReference type="ARBA" id="ARBA00023239"/>
    </source>
</evidence>
<gene>
    <name evidence="8" type="primary">pabC</name>
    <name evidence="7" type="synonym">mltG</name>
    <name evidence="8" type="ORF">HMPREF0444_0169</name>
</gene>
<dbReference type="EMBL" id="ACKZ01000008">
    <property type="protein sequence ID" value="EEW37925.1"/>
    <property type="molecule type" value="Genomic_DNA"/>
</dbReference>
<name>C8NE24_9LACT</name>
<dbReference type="NCBIfam" id="TIGR00247">
    <property type="entry name" value="endolytic transglycosylase MltG"/>
    <property type="match status" value="1"/>
</dbReference>
<dbReference type="HAMAP" id="MF_02065">
    <property type="entry name" value="MltG"/>
    <property type="match status" value="1"/>
</dbReference>
<dbReference type="RefSeq" id="WP_005605107.1">
    <property type="nucleotide sequence ID" value="NZ_CP102283.1"/>
</dbReference>
<dbReference type="Pfam" id="PF02618">
    <property type="entry name" value="YceG"/>
    <property type="match status" value="1"/>
</dbReference>
<comment type="subcellular location">
    <subcellularLocation>
        <location evidence="7">Cell membrane</location>
        <topology evidence="7">Single-pass membrane protein</topology>
    </subcellularLocation>
</comment>
<dbReference type="PANTHER" id="PTHR30518">
    <property type="entry name" value="ENDOLYTIC MUREIN TRANSGLYCOSYLASE"/>
    <property type="match status" value="1"/>
</dbReference>
<dbReference type="eggNOG" id="COG1559">
    <property type="taxonomic scope" value="Bacteria"/>
</dbReference>
<keyword evidence="9" id="KW-1185">Reference proteome</keyword>
<dbReference type="InterPro" id="IPR003770">
    <property type="entry name" value="MLTG-like"/>
</dbReference>
<dbReference type="GeneID" id="78411562"/>
<sequence length="380" mass="43607">MSQNEHKKHSLISETDSKRDIRKKETSIIKKIMKYFMIALLAIVLIGGIFTWNYINGEVKPVDSEQTELVEFEINQGESVKDVANHLKEKEFIRNSKFFTFYLKFKNVAGFKAGAYQVSKSMTLDEIIEELSGKGKEKNLNATKVVIREGEQLSDISKEVAKSTKYSAEDFMAKVQDSSFIELLVQKYPKLLTQSYNSYNVKYVLEGFLFPATYDMNDNKTLQMLITEMVAKTDEVLSKYYSQIEASPYTLQQIMALASLIEKEGVKLEDRKKIASVFYNRLEKGMMLQTDVAVQYALGEHKEALSLKDLEVDSPYNLYQNYGVGPGPYNSPSEDSIVAALEPEKTDYLYFVADIHTKEIYFAKTYEEHLELKAKYVDKE</sequence>
<comment type="function">
    <text evidence="7">Functions as a peptidoglycan terminase that cleaves nascent peptidoglycan strands endolytically to terminate their elongation.</text>
</comment>
<dbReference type="AlphaFoldDB" id="C8NE24"/>